<comment type="caution">
    <text evidence="3">The sequence shown here is derived from an EMBL/GenBank/DDBJ whole genome shotgun (WGS) entry which is preliminary data.</text>
</comment>
<organism evidence="3 4">
    <name type="scientific">Legionella bononiensis</name>
    <dbReference type="NCBI Taxonomy" id="2793102"/>
    <lineage>
        <taxon>Bacteria</taxon>
        <taxon>Pseudomonadati</taxon>
        <taxon>Pseudomonadota</taxon>
        <taxon>Gammaproteobacteria</taxon>
        <taxon>Legionellales</taxon>
        <taxon>Legionellaceae</taxon>
        <taxon>Legionella</taxon>
    </lineage>
</organism>
<proteinExistence type="predicted"/>
<feature type="domain" description="Lpg0393 helical bundle" evidence="1">
    <location>
        <begin position="170"/>
        <end position="250"/>
    </location>
</feature>
<evidence type="ECO:0000259" key="1">
    <source>
        <dbReference type="Pfam" id="PF18534"/>
    </source>
</evidence>
<dbReference type="Pfam" id="PF18534">
    <property type="entry name" value="HBD"/>
    <property type="match status" value="1"/>
</dbReference>
<protein>
    <submittedName>
        <fullName evidence="3">Helical bundle domain-containing protein</fullName>
    </submittedName>
</protein>
<dbReference type="EMBL" id="JADWVN010000007">
    <property type="protein sequence ID" value="MBL7525927.1"/>
    <property type="molecule type" value="Genomic_DNA"/>
</dbReference>
<accession>A0ABS1W992</accession>
<keyword evidence="4" id="KW-1185">Reference proteome</keyword>
<dbReference type="InterPro" id="IPR054178">
    <property type="entry name" value="Lpg0393-like_VPS9"/>
</dbReference>
<evidence type="ECO:0000313" key="4">
    <source>
        <dbReference type="Proteomes" id="UP000809910"/>
    </source>
</evidence>
<evidence type="ECO:0000313" key="3">
    <source>
        <dbReference type="EMBL" id="MBL7525927.1"/>
    </source>
</evidence>
<feature type="domain" description="Lpg0393-like VPS9-like" evidence="2">
    <location>
        <begin position="4"/>
        <end position="134"/>
    </location>
</feature>
<dbReference type="Proteomes" id="UP000809910">
    <property type="component" value="Unassembled WGS sequence"/>
</dbReference>
<dbReference type="RefSeq" id="WP_203111256.1">
    <property type="nucleotide sequence ID" value="NZ_JADOBG010000021.1"/>
</dbReference>
<evidence type="ECO:0000259" key="2">
    <source>
        <dbReference type="Pfam" id="PF22035"/>
    </source>
</evidence>
<reference evidence="3 4" key="1">
    <citation type="submission" date="2020-12" db="EMBL/GenBank/DDBJ databases">
        <title>WGS of Legionella: environmental sample.</title>
        <authorList>
            <person name="Cristino S."/>
            <person name="Girolamini L."/>
            <person name="Salaris S."/>
            <person name="Pascale M.R."/>
            <person name="Mazzotta M."/>
            <person name="Orsini M."/>
            <person name="Grottola A."/>
        </authorList>
    </citation>
    <scope>NUCLEOTIDE SEQUENCE [LARGE SCALE GENOMIC DNA]</scope>
    <source>
        <strain evidence="3 4">30cs62</strain>
    </source>
</reference>
<gene>
    <name evidence="3" type="ORF">I5282_04975</name>
</gene>
<dbReference type="Pfam" id="PF22035">
    <property type="entry name" value="Lpg0393_VPS9"/>
    <property type="match status" value="1"/>
</dbReference>
<name>A0ABS1W992_9GAMM</name>
<dbReference type="InterPro" id="IPR041321">
    <property type="entry name" value="Lpg0393_HBD"/>
</dbReference>
<sequence length="287" mass="33055">MLTSSIEYLQALRNGNYLRFLEWPQFIAQHYADPKYTIGADETVPLIIFEWLNNGFCEEDIKHMAVLAVVQDLDSSPIRGSLSYAFTSLSLALISCMVYQSTNTQSNFIKQGKVTGKVVCELMQKQSALMDESQFARQQQIEFTRLMHYKEISDRKVVSRAFEHINSITQFRYLTEDYISTLENTQIAEDKLRTSRISMLKSLAHYLNEQMEYTDQVKEGIGLYVTQLWAMNPADFEEEYLNNISSDSFVANFWKMAVTYGLKFFSILQPSTTLAITDDSSNTPKMN</sequence>